<proteinExistence type="predicted"/>
<evidence type="ECO:0000313" key="7">
    <source>
        <dbReference type="Proteomes" id="UP000294614"/>
    </source>
</evidence>
<reference evidence="6 7" key="1">
    <citation type="submission" date="2019-03" db="EMBL/GenBank/DDBJ databases">
        <title>Genomic Encyclopedia of Type Strains, Phase IV (KMG-IV): sequencing the most valuable type-strain genomes for metagenomic binning, comparative biology and taxonomic classification.</title>
        <authorList>
            <person name="Goeker M."/>
        </authorList>
    </citation>
    <scope>NUCLEOTIDE SEQUENCE [LARGE SCALE GENOMIC DNA]</scope>
    <source>
        <strain evidence="6 7">DSM 24984</strain>
    </source>
</reference>
<dbReference type="RefSeq" id="WP_132873912.1">
    <property type="nucleotide sequence ID" value="NZ_SMGG01000004.1"/>
</dbReference>
<keyword evidence="1" id="KW-0436">Ligase</keyword>
<evidence type="ECO:0000256" key="1">
    <source>
        <dbReference type="ARBA" id="ARBA00022598"/>
    </source>
</evidence>
<evidence type="ECO:0000259" key="5">
    <source>
        <dbReference type="PROSITE" id="PS50975"/>
    </source>
</evidence>
<dbReference type="PROSITE" id="PS50975">
    <property type="entry name" value="ATP_GRASP"/>
    <property type="match status" value="1"/>
</dbReference>
<evidence type="ECO:0000256" key="3">
    <source>
        <dbReference type="ARBA" id="ARBA00022840"/>
    </source>
</evidence>
<dbReference type="PANTHER" id="PTHR43585:SF2">
    <property type="entry name" value="ATP-GRASP ENZYME FSQD"/>
    <property type="match status" value="1"/>
</dbReference>
<evidence type="ECO:0000313" key="6">
    <source>
        <dbReference type="EMBL" id="TCK61060.1"/>
    </source>
</evidence>
<accession>A0A4R1KAJ1</accession>
<dbReference type="GO" id="GO:0046872">
    <property type="term" value="F:metal ion binding"/>
    <property type="evidence" value="ECO:0007669"/>
    <property type="project" value="InterPro"/>
</dbReference>
<dbReference type="SUPFAM" id="SSF56059">
    <property type="entry name" value="Glutathione synthetase ATP-binding domain-like"/>
    <property type="match status" value="1"/>
</dbReference>
<protein>
    <submittedName>
        <fullName evidence="6">ATP-grasp domain-containing protein</fullName>
    </submittedName>
</protein>
<dbReference type="GO" id="GO:0005524">
    <property type="term" value="F:ATP binding"/>
    <property type="evidence" value="ECO:0007669"/>
    <property type="project" value="UniProtKB-UniRule"/>
</dbReference>
<dbReference type="Gene3D" id="3.30.470.20">
    <property type="entry name" value="ATP-grasp fold, B domain"/>
    <property type="match status" value="1"/>
</dbReference>
<gene>
    <name evidence="6" type="ORF">C8D98_1942</name>
</gene>
<dbReference type="InterPro" id="IPR052032">
    <property type="entry name" value="ATP-dep_AA_Ligase"/>
</dbReference>
<name>A0A4R1KAJ1_9BACT</name>
<dbReference type="GO" id="GO:0016874">
    <property type="term" value="F:ligase activity"/>
    <property type="evidence" value="ECO:0007669"/>
    <property type="project" value="UniProtKB-KW"/>
</dbReference>
<evidence type="ECO:0000256" key="4">
    <source>
        <dbReference type="PROSITE-ProRule" id="PRU00409"/>
    </source>
</evidence>
<dbReference type="Pfam" id="PF13535">
    <property type="entry name" value="ATP-grasp_4"/>
    <property type="match status" value="1"/>
</dbReference>
<dbReference type="InterPro" id="IPR011761">
    <property type="entry name" value="ATP-grasp"/>
</dbReference>
<organism evidence="6 7">
    <name type="scientific">Seleniivibrio woodruffii</name>
    <dbReference type="NCBI Taxonomy" id="1078050"/>
    <lineage>
        <taxon>Bacteria</taxon>
        <taxon>Pseudomonadati</taxon>
        <taxon>Deferribacterota</taxon>
        <taxon>Deferribacteres</taxon>
        <taxon>Deferribacterales</taxon>
        <taxon>Geovibrionaceae</taxon>
        <taxon>Seleniivibrio</taxon>
    </lineage>
</organism>
<comment type="caution">
    <text evidence="6">The sequence shown here is derived from an EMBL/GenBank/DDBJ whole genome shotgun (WGS) entry which is preliminary data.</text>
</comment>
<keyword evidence="7" id="KW-1185">Reference proteome</keyword>
<dbReference type="AlphaFoldDB" id="A0A4R1KAJ1"/>
<keyword evidence="3 4" id="KW-0067">ATP-binding</keyword>
<evidence type="ECO:0000256" key="2">
    <source>
        <dbReference type="ARBA" id="ARBA00022741"/>
    </source>
</evidence>
<dbReference type="EMBL" id="SMGG01000004">
    <property type="protein sequence ID" value="TCK61060.1"/>
    <property type="molecule type" value="Genomic_DNA"/>
</dbReference>
<dbReference type="Proteomes" id="UP000294614">
    <property type="component" value="Unassembled WGS sequence"/>
</dbReference>
<feature type="domain" description="ATP-grasp" evidence="5">
    <location>
        <begin position="90"/>
        <end position="296"/>
    </location>
</feature>
<dbReference type="PANTHER" id="PTHR43585">
    <property type="entry name" value="FUMIPYRROLE BIOSYNTHESIS PROTEIN C"/>
    <property type="match status" value="1"/>
</dbReference>
<keyword evidence="2 4" id="KW-0547">Nucleotide-binding</keyword>
<sequence length="385" mass="44536">MFILDKPFVSKVLLDTVKRNNYPVLDNDTARELLGDSGNLLSSERFADRFRSRPVVYTNSENAVAWINENLMFSDIVEKVDLFKNKVKFRDLLSGMFPDFFYREVLFNEIETLRSKDLRFPFVIKPAVGFFSLGVYYVEDETAWKRIRPQIIEETLKVRDYYPDDVLNAHSFIIEEVIEGTEYAIDGYYNSDGEPVILNVLKHFFAGSEDVSDRVYVTSVKIVREISEQVHKFLVSLGRLAVVKDFPFHIEVRIDDKGRVVPVELNPLRFAGWCCTDIGFFAYGLNTYEYFAGSSVPDWDEIESRCGDKVYAMVVVEKSAKIDDGKLVGFDYEKLRNSFTKVLELRESDFRSYNVFSFVFAETDSEDAPELKAILNSDLSEYLIY</sequence>